<proteinExistence type="predicted"/>
<evidence type="ECO:0000256" key="1">
    <source>
        <dbReference type="SAM" id="MobiDB-lite"/>
    </source>
</evidence>
<feature type="signal peptide" evidence="2">
    <location>
        <begin position="1"/>
        <end position="22"/>
    </location>
</feature>
<dbReference type="Gene3D" id="2.60.40.1880">
    <property type="entry name" value="Invasion associated locus B (IalB) protein"/>
    <property type="match status" value="1"/>
</dbReference>
<evidence type="ECO:0000313" key="4">
    <source>
        <dbReference type="Proteomes" id="UP000190787"/>
    </source>
</evidence>
<accession>A0ABX3MZE4</accession>
<dbReference type="Pfam" id="PF06776">
    <property type="entry name" value="IalB"/>
    <property type="match status" value="1"/>
</dbReference>
<reference evidence="3 4" key="1">
    <citation type="submission" date="2016-11" db="EMBL/GenBank/DDBJ databases">
        <title>A multilocus sequence analysis scheme for characterization of bacteria in the genus Thioclava.</title>
        <authorList>
            <person name="Liu Y."/>
            <person name="Shao Z."/>
        </authorList>
    </citation>
    <scope>NUCLEOTIDE SEQUENCE [LARGE SCALE GENOMIC DNA]</scope>
    <source>
        <strain evidence="3 4">TAW-CT134</strain>
    </source>
</reference>
<feature type="compositionally biased region" description="Polar residues" evidence="1">
    <location>
        <begin position="83"/>
        <end position="93"/>
    </location>
</feature>
<feature type="region of interest" description="Disordered" evidence="1">
    <location>
        <begin position="20"/>
        <end position="93"/>
    </location>
</feature>
<feature type="compositionally biased region" description="Low complexity" evidence="1">
    <location>
        <begin position="20"/>
        <end position="64"/>
    </location>
</feature>
<name>A0ABX3MZE4_9RHOB</name>
<organism evidence="3 4">
    <name type="scientific">Thioclava sediminum</name>
    <dbReference type="NCBI Taxonomy" id="1915319"/>
    <lineage>
        <taxon>Bacteria</taxon>
        <taxon>Pseudomonadati</taxon>
        <taxon>Pseudomonadota</taxon>
        <taxon>Alphaproteobacteria</taxon>
        <taxon>Rhodobacterales</taxon>
        <taxon>Paracoccaceae</taxon>
        <taxon>Thioclava</taxon>
    </lineage>
</organism>
<dbReference type="Proteomes" id="UP000190787">
    <property type="component" value="Unassembled WGS sequence"/>
</dbReference>
<dbReference type="InterPro" id="IPR010642">
    <property type="entry name" value="Invasion_prot_B"/>
</dbReference>
<dbReference type="RefSeq" id="WP_078603716.1">
    <property type="nucleotide sequence ID" value="NZ_MPZV01000001.1"/>
</dbReference>
<feature type="chain" id="PRO_5047308842" description="Invasion associated locus B family protein" evidence="2">
    <location>
        <begin position="23"/>
        <end position="247"/>
    </location>
</feature>
<evidence type="ECO:0008006" key="5">
    <source>
        <dbReference type="Google" id="ProtNLM"/>
    </source>
</evidence>
<dbReference type="EMBL" id="MPZV01000001">
    <property type="protein sequence ID" value="OOY25078.1"/>
    <property type="molecule type" value="Genomic_DNA"/>
</dbReference>
<keyword evidence="2" id="KW-0732">Signal</keyword>
<evidence type="ECO:0000313" key="3">
    <source>
        <dbReference type="EMBL" id="OOY25078.1"/>
    </source>
</evidence>
<sequence>MSQLTKPLALALALGLASGAWAQDTTSSDTTTTPSADATAGATTDGAATPAADAGADATSTDQAPDATANGADGAPTMPGADQQAQKPQEPQTYTKATYGDWELQCAKSPDGKDPCQMYQVIKDQNGGNVADISVIGLPDGSQAAAGLTIMVPMQTLLSQNLVMQVDGGKAMVYPYSFCDPRMMGCFARFGVGKAELESLKKGSKATITITPLANPQQKVKADISLSGFTKAFDETVKTNKENGVQQ</sequence>
<dbReference type="InterPro" id="IPR038696">
    <property type="entry name" value="IalB_sf"/>
</dbReference>
<protein>
    <recommendedName>
        <fullName evidence="5">Invasion associated locus B family protein</fullName>
    </recommendedName>
</protein>
<evidence type="ECO:0000256" key="2">
    <source>
        <dbReference type="SAM" id="SignalP"/>
    </source>
</evidence>
<gene>
    <name evidence="3" type="ORF">BMI91_01185</name>
</gene>
<keyword evidence="4" id="KW-1185">Reference proteome</keyword>
<comment type="caution">
    <text evidence="3">The sequence shown here is derived from an EMBL/GenBank/DDBJ whole genome shotgun (WGS) entry which is preliminary data.</text>
</comment>